<reference evidence="1" key="1">
    <citation type="journal article" date="2021" name="Proc. Natl. Acad. Sci. U.S.A.">
        <title>A Catalog of Tens of Thousands of Viruses from Human Metagenomes Reveals Hidden Associations with Chronic Diseases.</title>
        <authorList>
            <person name="Tisza M.J."/>
            <person name="Buck C.B."/>
        </authorList>
    </citation>
    <scope>NUCLEOTIDE SEQUENCE</scope>
    <source>
        <strain evidence="1">Cta8k49</strain>
    </source>
</reference>
<proteinExistence type="predicted"/>
<organism evidence="1">
    <name type="scientific">Siphoviridae sp. cta8k49</name>
    <dbReference type="NCBI Taxonomy" id="2825562"/>
    <lineage>
        <taxon>Viruses</taxon>
        <taxon>Duplodnaviria</taxon>
        <taxon>Heunggongvirae</taxon>
        <taxon>Uroviricota</taxon>
        <taxon>Caudoviricetes</taxon>
    </lineage>
</organism>
<dbReference type="InterPro" id="IPR016024">
    <property type="entry name" value="ARM-type_fold"/>
</dbReference>
<evidence type="ECO:0000313" key="1">
    <source>
        <dbReference type="EMBL" id="DAE09365.1"/>
    </source>
</evidence>
<sequence length="859" mass="89616">MNQGTIVVTYKVDRSKFDKSVSDVQKKMKSAAKDNDELTKKMADSWNRIGTGFKQLGTGIKNAAIESAAIVSKELIQPITDKLAPLASKISAGFANIGNRIATFFSPMTNAASKAASAISAAFVRARNAVANTFSNIGAFISSKLSIAANAATSFAAKVGQGMALVAQKLAAPFIWLGKGIGTILAPVAQKMIAVFGGIGGAIGRNLAPGLSTIGSGISDMFSALGGKISNAVGGMVSQVMPHINSLASGLKEKLGGALSHVGSVAKGLGKAFAVGTAVAAVAIGGLAKKSVEGFAEWEQLVGGVDTLFKKSSDTVQAYAANAYKTAGLSANQYMETVTSFSASLLQGLKGDTEKSAQYAHMAVTDMADNANKMGTDIARIQDAYQGFAKDNYTMLDNLKLGYGGTAGEMARLINDTGVMGKGFKATAENVKDIPFDKLIEGIHKVQENMGITGTTAKEASETISGSFYSMKSAWSNLVAGFGNEDLDLSQLINNFTGSFETFLKNLTPALSKAIGGIAQALPQIITQLLPLIPPIMGQLLPAIIQGVIILLQGLVQSAPQWIGQIVAMVPVLVQGFMQLFMALLQAEPQIIAVITPMIPQIVDSLVTTLTEPTMLQALIMGAIQLFLAIIEALPTVINALADALPRVVDAIVTTLTQPAMLQKLGESAVKLLFALIHGIGSMLGHIGSAAWKVINKIGEVLSPSTLWSVGENFIKGLWNGINNVTGWILGKIKGFGKSVLDGIKSFFGIHSPSTVMAKMGGFLGQGFANGITDSIGGVLSAVDTMNGAISDKMTTSLSPDFSVSGSGSISLRADDIWGGKNNGGSNDGYPKINQTVNLTNGIDVDQYNRSLVQQMRRG</sequence>
<protein>
    <submittedName>
        <fullName evidence="1">Tail tape measure protein</fullName>
    </submittedName>
</protein>
<dbReference type="EMBL" id="BK015487">
    <property type="protein sequence ID" value="DAE09365.1"/>
    <property type="molecule type" value="Genomic_DNA"/>
</dbReference>
<name>A0A8S5PSA6_9CAUD</name>
<dbReference type="SUPFAM" id="SSF48371">
    <property type="entry name" value="ARM repeat"/>
    <property type="match status" value="1"/>
</dbReference>
<accession>A0A8S5PSA6</accession>